<dbReference type="EMBL" id="JAGTJJ010000033">
    <property type="protein sequence ID" value="MDC3985956.1"/>
    <property type="molecule type" value="Genomic_DNA"/>
</dbReference>
<dbReference type="AlphaFoldDB" id="A0A9X4AVR1"/>
<feature type="compositionally biased region" description="Low complexity" evidence="1">
    <location>
        <begin position="73"/>
        <end position="84"/>
    </location>
</feature>
<feature type="domain" description="SMODS and SLOG-associating 2TM effector" evidence="2">
    <location>
        <begin position="94"/>
        <end position="257"/>
    </location>
</feature>
<evidence type="ECO:0000313" key="4">
    <source>
        <dbReference type="Proteomes" id="UP001151081"/>
    </source>
</evidence>
<organism evidence="3 4">
    <name type="scientific">Polyangium jinanense</name>
    <dbReference type="NCBI Taxonomy" id="2829994"/>
    <lineage>
        <taxon>Bacteria</taxon>
        <taxon>Pseudomonadati</taxon>
        <taxon>Myxococcota</taxon>
        <taxon>Polyangia</taxon>
        <taxon>Polyangiales</taxon>
        <taxon>Polyangiaceae</taxon>
        <taxon>Polyangium</taxon>
    </lineage>
</organism>
<gene>
    <name evidence="3" type="ORF">KEG57_36080</name>
</gene>
<dbReference type="Proteomes" id="UP001151081">
    <property type="component" value="Unassembled WGS sequence"/>
</dbReference>
<dbReference type="InterPro" id="IPR040811">
    <property type="entry name" value="SLATT_4"/>
</dbReference>
<name>A0A9X4AVR1_9BACT</name>
<dbReference type="RefSeq" id="WP_272459320.1">
    <property type="nucleotide sequence ID" value="NZ_JAGTJJ010000033.1"/>
</dbReference>
<keyword evidence="4" id="KW-1185">Reference proteome</keyword>
<dbReference type="Pfam" id="PF18186">
    <property type="entry name" value="SLATT_4"/>
    <property type="match status" value="1"/>
</dbReference>
<comment type="caution">
    <text evidence="3">The sequence shown here is derived from an EMBL/GenBank/DDBJ whole genome shotgun (WGS) entry which is preliminary data.</text>
</comment>
<protein>
    <submittedName>
        <fullName evidence="3">SLATT domain-containing protein</fullName>
    </submittedName>
</protein>
<evidence type="ECO:0000259" key="2">
    <source>
        <dbReference type="Pfam" id="PF18186"/>
    </source>
</evidence>
<reference evidence="3 4" key="1">
    <citation type="submission" date="2021-04" db="EMBL/GenBank/DDBJ databases">
        <title>Genome analysis of Polyangium sp.</title>
        <authorList>
            <person name="Li Y."/>
            <person name="Wang J."/>
        </authorList>
    </citation>
    <scope>NUCLEOTIDE SEQUENCE [LARGE SCALE GENOMIC DNA]</scope>
    <source>
        <strain evidence="3 4">SDU14</strain>
    </source>
</reference>
<dbReference type="NCBIfam" id="NF033632">
    <property type="entry name" value="SLATT_4"/>
    <property type="match status" value="1"/>
</dbReference>
<evidence type="ECO:0000313" key="3">
    <source>
        <dbReference type="EMBL" id="MDC3985956.1"/>
    </source>
</evidence>
<evidence type="ECO:0000256" key="1">
    <source>
        <dbReference type="SAM" id="MobiDB-lite"/>
    </source>
</evidence>
<sequence>MADDPEKPEHLTRSICVSPDAVVRGRVPANLLRRAMSKPRRTSTKAEDASPSALAVVKPSGQELATSPPPSPEKAAPAAAPAADGDGKALETIEDQIRQSYIGVVYTHKTHEKDADACTRTLRNLKIAQIATSSITATGTVIVVLGDNYAAKVITALVSLIAVVVSALAKGKDHGGRAQEHQATAASLWAIRQAYQSLLVDLRTRAISDAEARKRRDDLFEKEGAIHKKAPRTTPEAYAAAQDALKNKEEYTSSDAEIDTFLPASLKKASHGNGAPNR</sequence>
<feature type="region of interest" description="Disordered" evidence="1">
    <location>
        <begin position="31"/>
        <end position="86"/>
    </location>
</feature>
<proteinExistence type="predicted"/>
<accession>A0A9X4AVR1</accession>